<comment type="function">
    <text evidence="5">Has an important function as a repair enzyme for proteins that have been inactivated by oxidation. Catalyzes the reversible oxidation-reduction of methionine sulfoxide in proteins to methionine.</text>
</comment>
<evidence type="ECO:0000313" key="8">
    <source>
        <dbReference type="Proteomes" id="UP000321491"/>
    </source>
</evidence>
<evidence type="ECO:0000256" key="1">
    <source>
        <dbReference type="ARBA" id="ARBA00005591"/>
    </source>
</evidence>
<evidence type="ECO:0000256" key="3">
    <source>
        <dbReference type="ARBA" id="ARBA00047806"/>
    </source>
</evidence>
<sequence length="175" mass="20174">MLEKATFAGGCFWCMVKPFDQWDGVHEVISGYTGGELKNPTYTDVKSGTTGHVEAVQITFNPDIIRYEQLLHIFWRQIDPTDPAGQFHDRGSSYQAAIFYHNEQQKQLAEQSKQALEASGVFSKPIVTPILPAKIFYPAEDEHQHFYKKNKRVYEEDRKKSGRDAFLQKVWTKNN</sequence>
<dbReference type="SUPFAM" id="SSF55068">
    <property type="entry name" value="Peptide methionine sulfoxide reductase"/>
    <property type="match status" value="1"/>
</dbReference>
<dbReference type="Gene3D" id="3.30.1060.10">
    <property type="entry name" value="Peptide methionine sulphoxide reductase MsrA"/>
    <property type="match status" value="1"/>
</dbReference>
<organism evidence="7 8">
    <name type="scientific">Cerasibacillus quisquiliarum</name>
    <dbReference type="NCBI Taxonomy" id="227865"/>
    <lineage>
        <taxon>Bacteria</taxon>
        <taxon>Bacillati</taxon>
        <taxon>Bacillota</taxon>
        <taxon>Bacilli</taxon>
        <taxon>Bacillales</taxon>
        <taxon>Bacillaceae</taxon>
        <taxon>Cerasibacillus</taxon>
    </lineage>
</organism>
<dbReference type="FunFam" id="3.30.1060.10:FF:000003">
    <property type="entry name" value="Peptide methionine sulfoxide reductase MsrA"/>
    <property type="match status" value="1"/>
</dbReference>
<dbReference type="PANTHER" id="PTHR43774">
    <property type="entry name" value="PEPTIDE METHIONINE SULFOXIDE REDUCTASE"/>
    <property type="match status" value="1"/>
</dbReference>
<evidence type="ECO:0000259" key="6">
    <source>
        <dbReference type="Pfam" id="PF01625"/>
    </source>
</evidence>
<dbReference type="PANTHER" id="PTHR43774:SF1">
    <property type="entry name" value="PEPTIDE METHIONINE SULFOXIDE REDUCTASE MSRA 2"/>
    <property type="match status" value="1"/>
</dbReference>
<dbReference type="Proteomes" id="UP000321491">
    <property type="component" value="Unassembled WGS sequence"/>
</dbReference>
<dbReference type="EC" id="1.8.4.11" evidence="5"/>
<comment type="catalytic activity">
    <reaction evidence="3 5">
        <text>L-methionyl-[protein] + [thioredoxin]-disulfide + H2O = L-methionyl-(S)-S-oxide-[protein] + [thioredoxin]-dithiol</text>
        <dbReference type="Rhea" id="RHEA:14217"/>
        <dbReference type="Rhea" id="RHEA-COMP:10698"/>
        <dbReference type="Rhea" id="RHEA-COMP:10700"/>
        <dbReference type="Rhea" id="RHEA-COMP:12313"/>
        <dbReference type="Rhea" id="RHEA-COMP:12315"/>
        <dbReference type="ChEBI" id="CHEBI:15377"/>
        <dbReference type="ChEBI" id="CHEBI:16044"/>
        <dbReference type="ChEBI" id="CHEBI:29950"/>
        <dbReference type="ChEBI" id="CHEBI:44120"/>
        <dbReference type="ChEBI" id="CHEBI:50058"/>
        <dbReference type="EC" id="1.8.4.11"/>
    </reaction>
</comment>
<feature type="domain" description="Peptide methionine sulphoxide reductase MsrA" evidence="6">
    <location>
        <begin position="4"/>
        <end position="155"/>
    </location>
</feature>
<dbReference type="InterPro" id="IPR002569">
    <property type="entry name" value="Met_Sox_Rdtase_MsrA_dom"/>
</dbReference>
<dbReference type="AlphaFoldDB" id="A0A511UU90"/>
<dbReference type="NCBIfam" id="TIGR00401">
    <property type="entry name" value="msrA"/>
    <property type="match status" value="1"/>
</dbReference>
<dbReference type="InterPro" id="IPR036509">
    <property type="entry name" value="Met_Sox_Rdtase_MsrA_sf"/>
</dbReference>
<reference evidence="7 8" key="1">
    <citation type="submission" date="2019-07" db="EMBL/GenBank/DDBJ databases">
        <title>Whole genome shotgun sequence of Cerasibacillus quisquiliarum NBRC 102429.</title>
        <authorList>
            <person name="Hosoyama A."/>
            <person name="Uohara A."/>
            <person name="Ohji S."/>
            <person name="Ichikawa N."/>
        </authorList>
    </citation>
    <scope>NUCLEOTIDE SEQUENCE [LARGE SCALE GENOMIC DNA]</scope>
    <source>
        <strain evidence="7 8">NBRC 102429</strain>
    </source>
</reference>
<comment type="catalytic activity">
    <reaction evidence="4 5">
        <text>[thioredoxin]-disulfide + L-methionine + H2O = L-methionine (S)-S-oxide + [thioredoxin]-dithiol</text>
        <dbReference type="Rhea" id="RHEA:19993"/>
        <dbReference type="Rhea" id="RHEA-COMP:10698"/>
        <dbReference type="Rhea" id="RHEA-COMP:10700"/>
        <dbReference type="ChEBI" id="CHEBI:15377"/>
        <dbReference type="ChEBI" id="CHEBI:29950"/>
        <dbReference type="ChEBI" id="CHEBI:50058"/>
        <dbReference type="ChEBI" id="CHEBI:57844"/>
        <dbReference type="ChEBI" id="CHEBI:58772"/>
        <dbReference type="EC" id="1.8.4.11"/>
    </reaction>
</comment>
<keyword evidence="8" id="KW-1185">Reference proteome</keyword>
<gene>
    <name evidence="7" type="primary">msrB</name>
    <name evidence="5" type="synonym">msrA</name>
    <name evidence="7" type="ORF">CQU01_04130</name>
</gene>
<evidence type="ECO:0000256" key="5">
    <source>
        <dbReference type="HAMAP-Rule" id="MF_01401"/>
    </source>
</evidence>
<dbReference type="GO" id="GO:0033744">
    <property type="term" value="F:L-methionine:thioredoxin-disulfide S-oxidoreductase activity"/>
    <property type="evidence" value="ECO:0007669"/>
    <property type="project" value="RHEA"/>
</dbReference>
<dbReference type="GO" id="GO:0008113">
    <property type="term" value="F:peptide-methionine (S)-S-oxide reductase activity"/>
    <property type="evidence" value="ECO:0007669"/>
    <property type="project" value="UniProtKB-UniRule"/>
</dbReference>
<protein>
    <recommendedName>
        <fullName evidence="5">Peptide methionine sulfoxide reductase MsrA</fullName>
        <shortName evidence="5">Protein-methionine-S-oxide reductase</shortName>
        <ecNumber evidence="5">1.8.4.11</ecNumber>
    </recommendedName>
    <alternativeName>
        <fullName evidence="5">Peptide-methionine (S)-S-oxide reductase</fullName>
        <shortName evidence="5">Peptide Met(O) reductase</shortName>
    </alternativeName>
</protein>
<dbReference type="HAMAP" id="MF_01401">
    <property type="entry name" value="MsrA"/>
    <property type="match status" value="1"/>
</dbReference>
<evidence type="ECO:0000256" key="4">
    <source>
        <dbReference type="ARBA" id="ARBA00048782"/>
    </source>
</evidence>
<dbReference type="EMBL" id="BJXW01000007">
    <property type="protein sequence ID" value="GEN30175.1"/>
    <property type="molecule type" value="Genomic_DNA"/>
</dbReference>
<comment type="caution">
    <text evidence="7">The sequence shown here is derived from an EMBL/GenBank/DDBJ whole genome shotgun (WGS) entry which is preliminary data.</text>
</comment>
<dbReference type="OrthoDB" id="4174719at2"/>
<proteinExistence type="inferred from homology"/>
<evidence type="ECO:0000313" key="7">
    <source>
        <dbReference type="EMBL" id="GEN30175.1"/>
    </source>
</evidence>
<evidence type="ECO:0000256" key="2">
    <source>
        <dbReference type="ARBA" id="ARBA00023002"/>
    </source>
</evidence>
<accession>A0A511UU90</accession>
<comment type="similarity">
    <text evidence="1 5">Belongs to the MsrA Met sulfoxide reductase family.</text>
</comment>
<keyword evidence="2 5" id="KW-0560">Oxidoreductase</keyword>
<feature type="active site" evidence="5">
    <location>
        <position position="11"/>
    </location>
</feature>
<name>A0A511UU90_9BACI</name>
<dbReference type="RefSeq" id="WP_146935218.1">
    <property type="nucleotide sequence ID" value="NZ_BJXW01000007.1"/>
</dbReference>
<dbReference type="Pfam" id="PF01625">
    <property type="entry name" value="PMSR"/>
    <property type="match status" value="1"/>
</dbReference>